<feature type="transmembrane region" description="Helical" evidence="5">
    <location>
        <begin position="404"/>
        <end position="427"/>
    </location>
</feature>
<dbReference type="Proteomes" id="UP000287166">
    <property type="component" value="Unassembled WGS sequence"/>
</dbReference>
<evidence type="ECO:0000256" key="4">
    <source>
        <dbReference type="ARBA" id="ARBA00023136"/>
    </source>
</evidence>
<feature type="transmembrane region" description="Helical" evidence="5">
    <location>
        <begin position="110"/>
        <end position="130"/>
    </location>
</feature>
<dbReference type="InParanoid" id="A0A401G8H2"/>
<feature type="transmembrane region" description="Helical" evidence="5">
    <location>
        <begin position="235"/>
        <end position="256"/>
    </location>
</feature>
<dbReference type="PROSITE" id="PS50850">
    <property type="entry name" value="MFS"/>
    <property type="match status" value="1"/>
</dbReference>
<dbReference type="InterPro" id="IPR011701">
    <property type="entry name" value="MFS"/>
</dbReference>
<sequence>MTEQQDMPIVTMKSPNPGIMENSTPLAEIEPAPKVDPYKRDLHFWMVFLCINTSQFLTALELASVTTALPSIVDALHGEQFVWVGSAYTISTTAFVPLSGNLAQIFGRRAIMLASVAFFGVGSALCGAAPSMNFLIAGRAVQGVGGGGIQSMCQIILSDLVPLKDRGVFNGFIAMSFVVASGIGPVVGGAFAQHGQWRWLFYLNLPICGVVELLVILFLKLRIPPGTFKEKLRMIDWLGNAIVIGATTSSMIGLTWGGVQYSWTSVHILLPLILGLCGLVGFMVFEAYVPKNPIISYTLMANRTSTSGFLQTMILFTVILCMLYYMPVYFQACKDASPIASGVDVFGLAFSIAPMAVISGLSIARSHHYRPQIWISWALVIVGMGLLSIIHADTPRSRVIGFEIVAGIGVGMLTAAVFFPVLAPLPVQYNAQALSLYTFFRNFANILGVTIGGTVLQNELKKKLPPAFTQEFPEGSAIAYSIIPLIPTLQEPLKSEVQLAFATSLRVVWQVLIGIAGLGFLFSLFMKHLPLHTSVDETWALEGSDGAGDETHELEANASHTMQPES</sequence>
<dbReference type="STRING" id="139825.A0A401G8H2"/>
<dbReference type="InterPro" id="IPR020846">
    <property type="entry name" value="MFS_dom"/>
</dbReference>
<gene>
    <name evidence="7" type="ORF">SCP_0113540</name>
</gene>
<feature type="transmembrane region" description="Helical" evidence="5">
    <location>
        <begin position="309"/>
        <end position="327"/>
    </location>
</feature>
<dbReference type="OrthoDB" id="3437016at2759"/>
<keyword evidence="4 5" id="KW-0472">Membrane</keyword>
<accession>A0A401G8H2</accession>
<evidence type="ECO:0000256" key="1">
    <source>
        <dbReference type="ARBA" id="ARBA00004141"/>
    </source>
</evidence>
<dbReference type="RefSeq" id="XP_027609378.1">
    <property type="nucleotide sequence ID" value="XM_027753577.1"/>
</dbReference>
<feature type="transmembrane region" description="Helical" evidence="5">
    <location>
        <begin position="339"/>
        <end position="361"/>
    </location>
</feature>
<dbReference type="InterPro" id="IPR036259">
    <property type="entry name" value="MFS_trans_sf"/>
</dbReference>
<name>A0A401G8H2_9APHY</name>
<evidence type="ECO:0000313" key="7">
    <source>
        <dbReference type="EMBL" id="GBE78465.1"/>
    </source>
</evidence>
<comment type="subcellular location">
    <subcellularLocation>
        <location evidence="1">Membrane</location>
        <topology evidence="1">Multi-pass membrane protein</topology>
    </subcellularLocation>
</comment>
<dbReference type="SUPFAM" id="SSF103473">
    <property type="entry name" value="MFS general substrate transporter"/>
    <property type="match status" value="1"/>
</dbReference>
<keyword evidence="8" id="KW-1185">Reference proteome</keyword>
<feature type="transmembrane region" description="Helical" evidence="5">
    <location>
        <begin position="268"/>
        <end position="289"/>
    </location>
</feature>
<organism evidence="7 8">
    <name type="scientific">Sparassis crispa</name>
    <dbReference type="NCBI Taxonomy" id="139825"/>
    <lineage>
        <taxon>Eukaryota</taxon>
        <taxon>Fungi</taxon>
        <taxon>Dikarya</taxon>
        <taxon>Basidiomycota</taxon>
        <taxon>Agaricomycotina</taxon>
        <taxon>Agaricomycetes</taxon>
        <taxon>Polyporales</taxon>
        <taxon>Sparassidaceae</taxon>
        <taxon>Sparassis</taxon>
    </lineage>
</organism>
<comment type="caution">
    <text evidence="7">The sequence shown here is derived from an EMBL/GenBank/DDBJ whole genome shotgun (WGS) entry which is preliminary data.</text>
</comment>
<feature type="transmembrane region" description="Helical" evidence="5">
    <location>
        <begin position="507"/>
        <end position="525"/>
    </location>
</feature>
<dbReference type="PANTHER" id="PTHR23501">
    <property type="entry name" value="MAJOR FACILITATOR SUPERFAMILY"/>
    <property type="match status" value="1"/>
</dbReference>
<dbReference type="AlphaFoldDB" id="A0A401G8H2"/>
<proteinExistence type="predicted"/>
<evidence type="ECO:0000259" key="6">
    <source>
        <dbReference type="PROSITE" id="PS50850"/>
    </source>
</evidence>
<dbReference type="GO" id="GO:0022857">
    <property type="term" value="F:transmembrane transporter activity"/>
    <property type="evidence" value="ECO:0007669"/>
    <property type="project" value="InterPro"/>
</dbReference>
<feature type="transmembrane region" description="Helical" evidence="5">
    <location>
        <begin position="439"/>
        <end position="456"/>
    </location>
</feature>
<feature type="transmembrane region" description="Helical" evidence="5">
    <location>
        <begin position="42"/>
        <end position="60"/>
    </location>
</feature>
<dbReference type="Pfam" id="PF07690">
    <property type="entry name" value="MFS_1"/>
    <property type="match status" value="1"/>
</dbReference>
<feature type="transmembrane region" description="Helical" evidence="5">
    <location>
        <begin position="169"/>
        <end position="193"/>
    </location>
</feature>
<dbReference type="GO" id="GO:0005886">
    <property type="term" value="C:plasma membrane"/>
    <property type="evidence" value="ECO:0007669"/>
    <property type="project" value="TreeGrafter"/>
</dbReference>
<feature type="transmembrane region" description="Helical" evidence="5">
    <location>
        <begin position="373"/>
        <end position="392"/>
    </location>
</feature>
<feature type="transmembrane region" description="Helical" evidence="5">
    <location>
        <begin position="199"/>
        <end position="223"/>
    </location>
</feature>
<keyword evidence="3 5" id="KW-1133">Transmembrane helix</keyword>
<dbReference type="EMBL" id="BFAD01000001">
    <property type="protein sequence ID" value="GBE78465.1"/>
    <property type="molecule type" value="Genomic_DNA"/>
</dbReference>
<evidence type="ECO:0000256" key="2">
    <source>
        <dbReference type="ARBA" id="ARBA00022692"/>
    </source>
</evidence>
<protein>
    <submittedName>
        <fullName evidence="7">Efflux pump FUS6</fullName>
    </submittedName>
</protein>
<feature type="transmembrane region" description="Helical" evidence="5">
    <location>
        <begin position="80"/>
        <end position="98"/>
    </location>
</feature>
<dbReference type="Gene3D" id="1.20.1250.20">
    <property type="entry name" value="MFS general substrate transporter like domains"/>
    <property type="match status" value="1"/>
</dbReference>
<feature type="domain" description="Major facilitator superfamily (MFS) profile" evidence="6">
    <location>
        <begin position="47"/>
        <end position="531"/>
    </location>
</feature>
<reference evidence="7 8" key="1">
    <citation type="journal article" date="2018" name="Sci. Rep.">
        <title>Genome sequence of the cauliflower mushroom Sparassis crispa (Hanabiratake) and its association with beneficial usage.</title>
        <authorList>
            <person name="Kiyama R."/>
            <person name="Furutani Y."/>
            <person name="Kawaguchi K."/>
            <person name="Nakanishi T."/>
        </authorList>
    </citation>
    <scope>NUCLEOTIDE SEQUENCE [LARGE SCALE GENOMIC DNA]</scope>
</reference>
<dbReference type="PANTHER" id="PTHR23501:SF102">
    <property type="entry name" value="DRUG TRANSPORTER, PUTATIVE (AFU_ORTHOLOGUE AFUA_3G08530)-RELATED"/>
    <property type="match status" value="1"/>
</dbReference>
<dbReference type="GeneID" id="38775382"/>
<keyword evidence="2 5" id="KW-0812">Transmembrane</keyword>
<evidence type="ECO:0000256" key="5">
    <source>
        <dbReference type="SAM" id="Phobius"/>
    </source>
</evidence>
<evidence type="ECO:0000313" key="8">
    <source>
        <dbReference type="Proteomes" id="UP000287166"/>
    </source>
</evidence>
<dbReference type="PRINTS" id="PR01036">
    <property type="entry name" value="TCRTETB"/>
</dbReference>
<evidence type="ECO:0000256" key="3">
    <source>
        <dbReference type="ARBA" id="ARBA00022989"/>
    </source>
</evidence>